<name>D8LV02_BLAHO</name>
<proteinExistence type="predicted"/>
<protein>
    <submittedName>
        <fullName evidence="1">Uncharacterized protein</fullName>
    </submittedName>
</protein>
<dbReference type="Proteomes" id="UP000008312">
    <property type="component" value="Unassembled WGS sequence"/>
</dbReference>
<organism evidence="1">
    <name type="scientific">Blastocystis hominis</name>
    <dbReference type="NCBI Taxonomy" id="12968"/>
    <lineage>
        <taxon>Eukaryota</taxon>
        <taxon>Sar</taxon>
        <taxon>Stramenopiles</taxon>
        <taxon>Bigyra</taxon>
        <taxon>Opalozoa</taxon>
        <taxon>Opalinata</taxon>
        <taxon>Blastocystidae</taxon>
        <taxon>Blastocystis</taxon>
    </lineage>
</organism>
<dbReference type="RefSeq" id="XP_012893689.1">
    <property type="nucleotide sequence ID" value="XM_013038235.1"/>
</dbReference>
<dbReference type="EMBL" id="FN668638">
    <property type="protein sequence ID" value="CBK19641.2"/>
    <property type="molecule type" value="Genomic_DNA"/>
</dbReference>
<dbReference type="GeneID" id="24917411"/>
<sequence>MGVSISDLGRGYAWSDYIQLRFYHSHGRGRLPKRDALCQLMRASRVLFRKLH</sequence>
<dbReference type="InParanoid" id="D8LV02"/>
<reference evidence="1" key="1">
    <citation type="submission" date="2010-02" db="EMBL/GenBank/DDBJ databases">
        <title>Sequencing and annotation of the Blastocystis hominis genome.</title>
        <authorList>
            <person name="Wincker P."/>
        </authorList>
    </citation>
    <scope>NUCLEOTIDE SEQUENCE</scope>
    <source>
        <strain evidence="1">Singapore isolate B</strain>
    </source>
</reference>
<evidence type="ECO:0000313" key="1">
    <source>
        <dbReference type="EMBL" id="CBK19641.2"/>
    </source>
</evidence>
<dbReference type="AlphaFoldDB" id="D8LV02"/>
<gene>
    <name evidence="1" type="ORF">GSBLH_T00000089001</name>
</gene>
<keyword evidence="2" id="KW-1185">Reference proteome</keyword>
<evidence type="ECO:0000313" key="2">
    <source>
        <dbReference type="Proteomes" id="UP000008312"/>
    </source>
</evidence>
<accession>D8LV02</accession>